<gene>
    <name evidence="3" type="ORF">DFH08DRAFT_830117</name>
</gene>
<dbReference type="InterPro" id="IPR045255">
    <property type="entry name" value="RanBP1-like"/>
</dbReference>
<dbReference type="InterPro" id="IPR011993">
    <property type="entry name" value="PH-like_dom_sf"/>
</dbReference>
<reference evidence="3" key="1">
    <citation type="submission" date="2023-03" db="EMBL/GenBank/DDBJ databases">
        <title>Massive genome expansion in bonnet fungi (Mycena s.s.) driven by repeated elements and novel gene families across ecological guilds.</title>
        <authorList>
            <consortium name="Lawrence Berkeley National Laboratory"/>
            <person name="Harder C.B."/>
            <person name="Miyauchi S."/>
            <person name="Viragh M."/>
            <person name="Kuo A."/>
            <person name="Thoen E."/>
            <person name="Andreopoulos B."/>
            <person name="Lu D."/>
            <person name="Skrede I."/>
            <person name="Drula E."/>
            <person name="Henrissat B."/>
            <person name="Morin E."/>
            <person name="Kohler A."/>
            <person name="Barry K."/>
            <person name="LaButti K."/>
            <person name="Morin E."/>
            <person name="Salamov A."/>
            <person name="Lipzen A."/>
            <person name="Mereny Z."/>
            <person name="Hegedus B."/>
            <person name="Baldrian P."/>
            <person name="Stursova M."/>
            <person name="Weitz H."/>
            <person name="Taylor A."/>
            <person name="Grigoriev I.V."/>
            <person name="Nagy L.G."/>
            <person name="Martin F."/>
            <person name="Kauserud H."/>
        </authorList>
    </citation>
    <scope>NUCLEOTIDE SEQUENCE</scope>
    <source>
        <strain evidence="3">CBHHK002</strain>
    </source>
</reference>
<dbReference type="PROSITE" id="PS50196">
    <property type="entry name" value="RANBD1"/>
    <property type="match status" value="1"/>
</dbReference>
<dbReference type="FunFam" id="2.30.29.30:FF:000018">
    <property type="entry name" value="E3 SUMO-protein ligase RanBP2"/>
    <property type="match status" value="1"/>
</dbReference>
<protein>
    <submittedName>
        <fullName evidence="3">RanBP1 domain-containing protein</fullName>
    </submittedName>
</protein>
<dbReference type="CDD" id="cd13179">
    <property type="entry name" value="RanBD_RanBP1"/>
    <property type="match status" value="1"/>
</dbReference>
<evidence type="ECO:0000313" key="4">
    <source>
        <dbReference type="Proteomes" id="UP001218218"/>
    </source>
</evidence>
<dbReference type="InterPro" id="IPR045256">
    <property type="entry name" value="RanBP1_RanBD"/>
</dbReference>
<evidence type="ECO:0000259" key="2">
    <source>
        <dbReference type="PROSITE" id="PS50196"/>
    </source>
</evidence>
<name>A0AAD7AU24_9AGAR</name>
<feature type="compositionally biased region" description="Low complexity" evidence="1">
    <location>
        <begin position="207"/>
        <end position="223"/>
    </location>
</feature>
<sequence>MADPENALAPKQEEEADPHFEPVIKLTEQVDTKTHEEDEDVLFKMRAKLFRFDADAAEWKERGTGDVRLLAHKETHKVRLVMRRDKTLKVCANHVISSDMRLQPNIGSDRSWVWKVAADYSESPPTAETLAIRFANSDNAGQFKTAFEDGQKKNASLAASTDAPAAPAAEAEGKSADATTVAPAAEGESTESTTAAADAKADDAKADAPAADEAAATVDAGGE</sequence>
<evidence type="ECO:0000313" key="3">
    <source>
        <dbReference type="EMBL" id="KAJ7368026.1"/>
    </source>
</evidence>
<dbReference type="AlphaFoldDB" id="A0AAD7AU24"/>
<feature type="compositionally biased region" description="Low complexity" evidence="1">
    <location>
        <begin position="158"/>
        <end position="198"/>
    </location>
</feature>
<dbReference type="Proteomes" id="UP001218218">
    <property type="component" value="Unassembled WGS sequence"/>
</dbReference>
<accession>A0AAD7AU24</accession>
<comment type="caution">
    <text evidence="3">The sequence shown here is derived from an EMBL/GenBank/DDBJ whole genome shotgun (WGS) entry which is preliminary data.</text>
</comment>
<dbReference type="PANTHER" id="PTHR23138">
    <property type="entry name" value="RAN BINDING PROTEIN"/>
    <property type="match status" value="1"/>
</dbReference>
<feature type="region of interest" description="Disordered" evidence="1">
    <location>
        <begin position="1"/>
        <end position="22"/>
    </location>
</feature>
<feature type="domain" description="RanBD1" evidence="2">
    <location>
        <begin position="19"/>
        <end position="156"/>
    </location>
</feature>
<dbReference type="PANTHER" id="PTHR23138:SF87">
    <property type="entry name" value="E3 SUMO-PROTEIN LIGASE RANBP2"/>
    <property type="match status" value="1"/>
</dbReference>
<dbReference type="EMBL" id="JARIHO010000001">
    <property type="protein sequence ID" value="KAJ7368026.1"/>
    <property type="molecule type" value="Genomic_DNA"/>
</dbReference>
<dbReference type="GO" id="GO:0005737">
    <property type="term" value="C:cytoplasm"/>
    <property type="evidence" value="ECO:0007669"/>
    <property type="project" value="TreeGrafter"/>
</dbReference>
<evidence type="ECO:0000256" key="1">
    <source>
        <dbReference type="SAM" id="MobiDB-lite"/>
    </source>
</evidence>
<feature type="region of interest" description="Disordered" evidence="1">
    <location>
        <begin position="154"/>
        <end position="223"/>
    </location>
</feature>
<proteinExistence type="predicted"/>
<dbReference type="GO" id="GO:0006913">
    <property type="term" value="P:nucleocytoplasmic transport"/>
    <property type="evidence" value="ECO:0007669"/>
    <property type="project" value="InterPro"/>
</dbReference>
<dbReference type="SUPFAM" id="SSF50729">
    <property type="entry name" value="PH domain-like"/>
    <property type="match status" value="1"/>
</dbReference>
<feature type="compositionally biased region" description="Basic and acidic residues" evidence="1">
    <location>
        <begin position="11"/>
        <end position="22"/>
    </location>
</feature>
<dbReference type="SMART" id="SM00160">
    <property type="entry name" value="RanBD"/>
    <property type="match status" value="1"/>
</dbReference>
<dbReference type="Gene3D" id="2.30.29.30">
    <property type="entry name" value="Pleckstrin-homology domain (PH domain)/Phosphotyrosine-binding domain (PTB)"/>
    <property type="match status" value="1"/>
</dbReference>
<dbReference type="InterPro" id="IPR000156">
    <property type="entry name" value="Ran_bind_dom"/>
</dbReference>
<organism evidence="3 4">
    <name type="scientific">Mycena albidolilacea</name>
    <dbReference type="NCBI Taxonomy" id="1033008"/>
    <lineage>
        <taxon>Eukaryota</taxon>
        <taxon>Fungi</taxon>
        <taxon>Dikarya</taxon>
        <taxon>Basidiomycota</taxon>
        <taxon>Agaricomycotina</taxon>
        <taxon>Agaricomycetes</taxon>
        <taxon>Agaricomycetidae</taxon>
        <taxon>Agaricales</taxon>
        <taxon>Marasmiineae</taxon>
        <taxon>Mycenaceae</taxon>
        <taxon>Mycena</taxon>
    </lineage>
</organism>
<dbReference type="Pfam" id="PF00638">
    <property type="entry name" value="Ran_BP1"/>
    <property type="match status" value="1"/>
</dbReference>
<dbReference type="GO" id="GO:0005643">
    <property type="term" value="C:nuclear pore"/>
    <property type="evidence" value="ECO:0007669"/>
    <property type="project" value="TreeGrafter"/>
</dbReference>
<keyword evidence="4" id="KW-1185">Reference proteome</keyword>
<dbReference type="GO" id="GO:0005096">
    <property type="term" value="F:GTPase activator activity"/>
    <property type="evidence" value="ECO:0007669"/>
    <property type="project" value="TreeGrafter"/>
</dbReference>